<gene>
    <name evidence="3" type="ORF">F1737_03810</name>
</gene>
<dbReference type="HAMAP" id="MF_01079">
    <property type="entry name" value="UPF0280"/>
    <property type="match status" value="1"/>
</dbReference>
<name>A0AA97I2R5_9EURY</name>
<dbReference type="Gene3D" id="3.10.520.10">
    <property type="entry name" value="ApbE-like domains"/>
    <property type="match status" value="1"/>
</dbReference>
<dbReference type="InterPro" id="IPR037456">
    <property type="entry name" value="MA1715-like"/>
</dbReference>
<keyword evidence="4" id="KW-1185">Reference proteome</keyword>
<dbReference type="Proteomes" id="UP001301797">
    <property type="component" value="Chromosome"/>
</dbReference>
<feature type="coiled-coil region" evidence="2">
    <location>
        <begin position="16"/>
        <end position="43"/>
    </location>
</feature>
<dbReference type="KEGG" id="mefw:F1737_03810"/>
<dbReference type="GeneID" id="85229264"/>
<dbReference type="PIRSF" id="PIRSF006421">
    <property type="entry name" value="UCP006421"/>
    <property type="match status" value="1"/>
</dbReference>
<protein>
    <recommendedName>
        <fullName evidence="1">UPF0280 protein F1737_03810</fullName>
    </recommendedName>
</protein>
<reference evidence="3 4" key="1">
    <citation type="submission" date="2019-09" db="EMBL/GenBank/DDBJ databases">
        <title>The complete genome of Methanoplanus sp. FWC-SCC4.</title>
        <authorList>
            <person name="Chen S.-C."/>
            <person name="Zhou Y.-Z."/>
            <person name="Lai M.-C."/>
        </authorList>
    </citation>
    <scope>NUCLEOTIDE SEQUENCE [LARGE SCALE GENOMIC DNA]</scope>
    <source>
        <strain evidence="3 4">FWC-SCC4</strain>
    </source>
</reference>
<dbReference type="AlphaFoldDB" id="A0AA97I2R5"/>
<evidence type="ECO:0000313" key="3">
    <source>
        <dbReference type="EMBL" id="WOF15883.1"/>
    </source>
</evidence>
<proteinExistence type="inferred from homology"/>
<dbReference type="EMBL" id="CP043875">
    <property type="protein sequence ID" value="WOF15883.1"/>
    <property type="molecule type" value="Genomic_DNA"/>
</dbReference>
<dbReference type="InterPro" id="IPR007183">
    <property type="entry name" value="UPF0280"/>
</dbReference>
<dbReference type="InterPro" id="IPR003374">
    <property type="entry name" value="ApbE-like_sf"/>
</dbReference>
<dbReference type="RefSeq" id="WP_317137452.1">
    <property type="nucleotide sequence ID" value="NZ_CP043875.1"/>
</dbReference>
<organism evidence="3 4">
    <name type="scientific">Methanochimaera problematica</name>
    <dbReference type="NCBI Taxonomy" id="2609417"/>
    <lineage>
        <taxon>Archaea</taxon>
        <taxon>Methanobacteriati</taxon>
        <taxon>Methanobacteriota</taxon>
        <taxon>Stenosarchaea group</taxon>
        <taxon>Methanomicrobia</taxon>
        <taxon>Methanomicrobiales</taxon>
        <taxon>Methanomicrobiaceae</taxon>
        <taxon>Methanochimaera</taxon>
    </lineage>
</organism>
<dbReference type="NCBIfam" id="NF003324">
    <property type="entry name" value="PRK04334.1-4"/>
    <property type="match status" value="1"/>
</dbReference>
<evidence type="ECO:0000256" key="2">
    <source>
        <dbReference type="SAM" id="Coils"/>
    </source>
</evidence>
<evidence type="ECO:0000256" key="1">
    <source>
        <dbReference type="HAMAP-Rule" id="MF_01079"/>
    </source>
</evidence>
<keyword evidence="2" id="KW-0175">Coiled coil</keyword>
<comment type="similarity">
    <text evidence="1">Belongs to the UPF0280 family.</text>
</comment>
<dbReference type="SUPFAM" id="SSF143631">
    <property type="entry name" value="ApbE-like"/>
    <property type="match status" value="1"/>
</dbReference>
<evidence type="ECO:0000313" key="4">
    <source>
        <dbReference type="Proteomes" id="UP001301797"/>
    </source>
</evidence>
<accession>A0AA97I2R5</accession>
<sequence>MIREYFKYKTTITTILADKKEHIETAKNAMINARQEIERTILKDPIFGSSLEPYETDSDSEIIRKMTNAGNLAGTGPMASVAGTIAWEGVSAMKNKGAKFAVIDNGGDIALISDRTVKIGLYAGNSPLSKKMAFLIPPAKEITGICTSSATVGPSISFGIADSVTVFSNNVSLADAWATSICNQIKMPFNDELFNSLENSDIIGVFAVIGKDMIRWGEIPKIAAANVDENLITSG</sequence>